<dbReference type="Proteomes" id="UP000232631">
    <property type="component" value="Chromosome"/>
</dbReference>
<dbReference type="GeneID" id="35125517"/>
<name>A0A2H4VNZ8_9EURY</name>
<evidence type="ECO:0000313" key="1">
    <source>
        <dbReference type="EMBL" id="AUB59818.1"/>
    </source>
</evidence>
<reference evidence="1 2" key="1">
    <citation type="submission" date="2016-10" db="EMBL/GenBank/DDBJ databases">
        <title>Comparative genomics between deep and shallow subseafloor isolates.</title>
        <authorList>
            <person name="Ishii S."/>
            <person name="Miller J.R."/>
            <person name="Sutton G."/>
            <person name="Suzuki S."/>
            <person name="Methe B."/>
            <person name="Inagaki F."/>
            <person name="Imachi H."/>
        </authorList>
    </citation>
    <scope>NUCLEOTIDE SEQUENCE [LARGE SCALE GENOMIC DNA]</scope>
    <source>
        <strain evidence="1 2">A8p</strain>
    </source>
</reference>
<dbReference type="KEGG" id="msub:BK009_03485"/>
<organism evidence="1 2">
    <name type="scientific">Methanobacterium subterraneum</name>
    <dbReference type="NCBI Taxonomy" id="59277"/>
    <lineage>
        <taxon>Archaea</taxon>
        <taxon>Methanobacteriati</taxon>
        <taxon>Methanobacteriota</taxon>
        <taxon>Methanomada group</taxon>
        <taxon>Methanobacteria</taxon>
        <taxon>Methanobacteriales</taxon>
        <taxon>Methanobacteriaceae</taxon>
        <taxon>Methanobacterium</taxon>
    </lineage>
</organism>
<accession>A0A2H4VNZ8</accession>
<dbReference type="RefSeq" id="WP_100909061.1">
    <property type="nucleotide sequence ID" value="NZ_CP017768.1"/>
</dbReference>
<evidence type="ECO:0000313" key="2">
    <source>
        <dbReference type="Proteomes" id="UP000232631"/>
    </source>
</evidence>
<sequence>MANFTEMLDEVYEKISVNFKDEIIYCQGKNGVKTLVLFDEPELIPNKMSRYRIGTVTILVLKDNIPFLSVEVISQGPTPPKSIAGVLPVNMVTRSIGVNREGAENLKYDLDELQNKMLLLIVVPDQSESVKEVQFVDLDEKFRGVLDLSQYSNVRDFAIAPLRKLIPTLDDLLKRNSINLPEININNDETAENPNTEDVLIVAAKTALREFFEHSAYICQPNRSFRPVNYLGFYSEGKINQNIPKILGQVEDVMLTREGIQNTNLDKNTQNRLFKLIESLERVDERGRLGSNHKVLFLSSKDSKETLKLNNDIINDTTSVKGDIIAFTQSQRYVSLSKLKNNPKKTSDIV</sequence>
<protein>
    <submittedName>
        <fullName evidence="1">Uncharacterized protein</fullName>
    </submittedName>
</protein>
<dbReference type="EMBL" id="CP017768">
    <property type="protein sequence ID" value="AUB59818.1"/>
    <property type="molecule type" value="Genomic_DNA"/>
</dbReference>
<keyword evidence="2" id="KW-1185">Reference proteome</keyword>
<gene>
    <name evidence="1" type="ORF">BK009_03485</name>
</gene>
<dbReference type="AlphaFoldDB" id="A0A2H4VNZ8"/>
<proteinExistence type="predicted"/>